<protein>
    <recommendedName>
        <fullName evidence="4">G-protein coupled receptors family 1 profile domain-containing protein</fullName>
    </recommendedName>
</protein>
<dbReference type="EMBL" id="UYRV01010533">
    <property type="protein sequence ID" value="VDK57500.1"/>
    <property type="molecule type" value="Genomic_DNA"/>
</dbReference>
<dbReference type="OrthoDB" id="5830904at2759"/>
<keyword evidence="3" id="KW-1185">Reference proteome</keyword>
<evidence type="ECO:0000313" key="3">
    <source>
        <dbReference type="Proteomes" id="UP000271889"/>
    </source>
</evidence>
<organism evidence="2 3">
    <name type="scientific">Cylicostephanus goldi</name>
    <name type="common">Nematode worm</name>
    <dbReference type="NCBI Taxonomy" id="71465"/>
    <lineage>
        <taxon>Eukaryota</taxon>
        <taxon>Metazoa</taxon>
        <taxon>Ecdysozoa</taxon>
        <taxon>Nematoda</taxon>
        <taxon>Chromadorea</taxon>
        <taxon>Rhabditida</taxon>
        <taxon>Rhabditina</taxon>
        <taxon>Rhabditomorpha</taxon>
        <taxon>Strongyloidea</taxon>
        <taxon>Strongylidae</taxon>
        <taxon>Cylicostephanus</taxon>
    </lineage>
</organism>
<dbReference type="AlphaFoldDB" id="A0A3P6RRT0"/>
<feature type="transmembrane region" description="Helical" evidence="1">
    <location>
        <begin position="40"/>
        <end position="65"/>
    </location>
</feature>
<feature type="transmembrane region" description="Helical" evidence="1">
    <location>
        <begin position="77"/>
        <end position="95"/>
    </location>
</feature>
<keyword evidence="1" id="KW-1133">Transmembrane helix</keyword>
<evidence type="ECO:0000256" key="1">
    <source>
        <dbReference type="SAM" id="Phobius"/>
    </source>
</evidence>
<name>A0A3P6RRT0_CYLGO</name>
<evidence type="ECO:0008006" key="4">
    <source>
        <dbReference type="Google" id="ProtNLM"/>
    </source>
</evidence>
<dbReference type="Proteomes" id="UP000271889">
    <property type="component" value="Unassembled WGS sequence"/>
</dbReference>
<feature type="transmembrane region" description="Helical" evidence="1">
    <location>
        <begin position="116"/>
        <end position="136"/>
    </location>
</feature>
<feature type="transmembrane region" description="Helical" evidence="1">
    <location>
        <begin position="6"/>
        <end position="28"/>
    </location>
</feature>
<gene>
    <name evidence="2" type="ORF">CGOC_LOCUS4008</name>
</gene>
<keyword evidence="1" id="KW-0812">Transmembrane</keyword>
<proteinExistence type="predicted"/>
<dbReference type="SUPFAM" id="SSF81321">
    <property type="entry name" value="Family A G protein-coupled receptor-like"/>
    <property type="match status" value="1"/>
</dbReference>
<accession>A0A3P6RRT0</accession>
<feature type="transmembrane region" description="Helical" evidence="1">
    <location>
        <begin position="148"/>
        <end position="170"/>
    </location>
</feature>
<reference evidence="2 3" key="1">
    <citation type="submission" date="2018-11" db="EMBL/GenBank/DDBJ databases">
        <authorList>
            <consortium name="Pathogen Informatics"/>
        </authorList>
    </citation>
    <scope>NUCLEOTIDE SEQUENCE [LARGE SCALE GENOMIC DNA]</scope>
</reference>
<evidence type="ECO:0000313" key="2">
    <source>
        <dbReference type="EMBL" id="VDK57500.1"/>
    </source>
</evidence>
<keyword evidence="1" id="KW-0472">Membrane</keyword>
<sequence length="215" mass="24075">MITIPCAIVIIMYILGNVLSVISLYILFTHAGLHNNFRMVVILLISFGILRSIAVYLLAASNYVADEATREDLKSNLVAAFVYAICGFAISSLFLSIERCIAVYKPKQYERNSTAAVLPCTTLVTTLILTFVLGFWANKNGENQIPLITVTTAAGFISLIVSFSISMWIFHARVAYSWQALQEENASHEQKQFRFEPVTSMLGLSYLKMKNFAFY</sequence>
<dbReference type="Gene3D" id="1.20.1070.10">
    <property type="entry name" value="Rhodopsin 7-helix transmembrane proteins"/>
    <property type="match status" value="1"/>
</dbReference>